<organism evidence="8 9">
    <name type="scientific">Xanthomonas albilineans (strain GPE PC73 / CFBP 7063)</name>
    <dbReference type="NCBI Taxonomy" id="380358"/>
    <lineage>
        <taxon>Bacteria</taxon>
        <taxon>Pseudomonadati</taxon>
        <taxon>Pseudomonadota</taxon>
        <taxon>Gammaproteobacteria</taxon>
        <taxon>Lysobacterales</taxon>
        <taxon>Lysobacteraceae</taxon>
        <taxon>Xanthomonas</taxon>
    </lineage>
</organism>
<dbReference type="InterPro" id="IPR011050">
    <property type="entry name" value="Pectin_lyase_fold/virulence"/>
</dbReference>
<evidence type="ECO:0000256" key="3">
    <source>
        <dbReference type="ARBA" id="ARBA00023085"/>
    </source>
</evidence>
<dbReference type="OrthoDB" id="264773at2"/>
<dbReference type="AlphaFoldDB" id="D2U9X0"/>
<evidence type="ECO:0000256" key="4">
    <source>
        <dbReference type="PROSITE-ProRule" id="PRU10040"/>
    </source>
</evidence>
<dbReference type="EMBL" id="FP565176">
    <property type="protein sequence ID" value="CBA16402.1"/>
    <property type="molecule type" value="Genomic_DNA"/>
</dbReference>
<dbReference type="PANTHER" id="PTHR31321:SF57">
    <property type="entry name" value="PECTINESTERASE 53-RELATED"/>
    <property type="match status" value="1"/>
</dbReference>
<reference evidence="8 9" key="1">
    <citation type="journal article" date="2009" name="BMC Genomics">
        <title>The complete genome sequence of Xanthomonas albilineans provides new insights into the reductive genome evolution of the xylem-limited Xanthomonadaceae.</title>
        <authorList>
            <person name="Pieretti I."/>
            <person name="Royer M."/>
            <person name="Barbe V."/>
            <person name="Carrere S."/>
            <person name="Koebnik R."/>
            <person name="Cociancich S."/>
            <person name="Couloux A."/>
            <person name="Darrasse A."/>
            <person name="Gouzy J."/>
            <person name="Jacques M.A."/>
            <person name="Lauber E."/>
            <person name="Manceau C."/>
            <person name="Mangenot S."/>
            <person name="Poussier S."/>
            <person name="Segurens B."/>
            <person name="Szurek B."/>
            <person name="Verdier V."/>
            <person name="Arlat M."/>
            <person name="Rott P."/>
        </authorList>
    </citation>
    <scope>NUCLEOTIDE SEQUENCE [LARGE SCALE GENOMIC DNA]</scope>
    <source>
        <strain evidence="9">GPE PC73 / CFBP 7063</strain>
    </source>
</reference>
<dbReference type="PROSITE" id="PS00503">
    <property type="entry name" value="PECTINESTERASE_2"/>
    <property type="match status" value="1"/>
</dbReference>
<dbReference type="Gene3D" id="2.160.20.10">
    <property type="entry name" value="Single-stranded right-handed beta-helix, Pectin lyase-like"/>
    <property type="match status" value="1"/>
</dbReference>
<evidence type="ECO:0000259" key="7">
    <source>
        <dbReference type="Pfam" id="PF01095"/>
    </source>
</evidence>
<dbReference type="InterPro" id="IPR000070">
    <property type="entry name" value="Pectinesterase_cat"/>
</dbReference>
<dbReference type="GO" id="GO:0042545">
    <property type="term" value="P:cell wall modification"/>
    <property type="evidence" value="ECO:0007669"/>
    <property type="project" value="UniProtKB-UniRule"/>
</dbReference>
<dbReference type="NCBIfam" id="NF007822">
    <property type="entry name" value="PRK10531.1"/>
    <property type="match status" value="1"/>
</dbReference>
<proteinExistence type="inferred from homology"/>
<dbReference type="GO" id="GO:0009279">
    <property type="term" value="C:cell outer membrane"/>
    <property type="evidence" value="ECO:0007669"/>
    <property type="project" value="TreeGrafter"/>
</dbReference>
<dbReference type="GO" id="GO:0030599">
    <property type="term" value="F:pectinesterase activity"/>
    <property type="evidence" value="ECO:0007669"/>
    <property type="project" value="UniProtKB-UniRule"/>
</dbReference>
<dbReference type="PANTHER" id="PTHR31321">
    <property type="entry name" value="ACYL-COA THIOESTER HYDROLASE YBHC-RELATED"/>
    <property type="match status" value="1"/>
</dbReference>
<feature type="active site" evidence="4">
    <location>
        <position position="256"/>
    </location>
</feature>
<feature type="signal peptide" evidence="5">
    <location>
        <begin position="1"/>
        <end position="23"/>
    </location>
</feature>
<dbReference type="eggNOG" id="COG4677">
    <property type="taxonomic scope" value="Bacteria"/>
</dbReference>
<dbReference type="SUPFAM" id="SSF51126">
    <property type="entry name" value="Pectin lyase-like"/>
    <property type="match status" value="1"/>
</dbReference>
<dbReference type="RefSeq" id="WP_012916402.1">
    <property type="nucleotide sequence ID" value="NC_013722.1"/>
</dbReference>
<evidence type="ECO:0000313" key="8">
    <source>
        <dbReference type="EMBL" id="CBA16402.1"/>
    </source>
</evidence>
<evidence type="ECO:0000256" key="2">
    <source>
        <dbReference type="ARBA" id="ARBA00022801"/>
    </source>
</evidence>
<evidence type="ECO:0000256" key="1">
    <source>
        <dbReference type="ARBA" id="ARBA00008891"/>
    </source>
</evidence>
<dbReference type="STRING" id="380358.XALC_1915"/>
<protein>
    <recommendedName>
        <fullName evidence="5">Pectinesterase</fullName>
        <ecNumber evidence="5">3.1.1.11</ecNumber>
    </recommendedName>
</protein>
<feature type="chain" id="PRO_5005126213" description="Pectinesterase" evidence="5">
    <location>
        <begin position="24"/>
        <end position="422"/>
    </location>
</feature>
<keyword evidence="5" id="KW-0732">Signal</keyword>
<dbReference type="KEGG" id="xal:XALC_1915"/>
<dbReference type="EC" id="3.1.1.11" evidence="5"/>
<keyword evidence="2 5" id="KW-0378">Hydrolase</keyword>
<dbReference type="Proteomes" id="UP000001890">
    <property type="component" value="Chromosome"/>
</dbReference>
<dbReference type="InterPro" id="IPR033131">
    <property type="entry name" value="Pectinesterase_Asp_AS"/>
</dbReference>
<dbReference type="Pfam" id="PF01095">
    <property type="entry name" value="Pectinesterase"/>
    <property type="match status" value="1"/>
</dbReference>
<dbReference type="UniPathway" id="UPA00545">
    <property type="reaction ID" value="UER00823"/>
</dbReference>
<keyword evidence="9" id="KW-1185">Reference proteome</keyword>
<comment type="catalytic activity">
    <reaction evidence="5">
        <text>[(1-&gt;4)-alpha-D-galacturonosyl methyl ester](n) + n H2O = [(1-&gt;4)-alpha-D-galacturonosyl](n) + n methanol + n H(+)</text>
        <dbReference type="Rhea" id="RHEA:22380"/>
        <dbReference type="Rhea" id="RHEA-COMP:14570"/>
        <dbReference type="Rhea" id="RHEA-COMP:14573"/>
        <dbReference type="ChEBI" id="CHEBI:15377"/>
        <dbReference type="ChEBI" id="CHEBI:15378"/>
        <dbReference type="ChEBI" id="CHEBI:17790"/>
        <dbReference type="ChEBI" id="CHEBI:140522"/>
        <dbReference type="ChEBI" id="CHEBI:140523"/>
        <dbReference type="EC" id="3.1.1.11"/>
    </reaction>
</comment>
<feature type="domain" description="Pectinesterase catalytic" evidence="7">
    <location>
        <begin position="77"/>
        <end position="324"/>
    </location>
</feature>
<dbReference type="InterPro" id="IPR012334">
    <property type="entry name" value="Pectin_lyas_fold"/>
</dbReference>
<keyword evidence="3 5" id="KW-0063">Aspartyl esterase</keyword>
<name>D2U9X0_XANAP</name>
<comment type="pathway">
    <text evidence="5">Glycan metabolism; pectin degradation; 2-dehydro-3-deoxy-D-gluconate from pectin: step 1/5.</text>
</comment>
<gene>
    <name evidence="8" type="ordered locus">XALc_1915</name>
</gene>
<evidence type="ECO:0000256" key="6">
    <source>
        <dbReference type="SAM" id="MobiDB-lite"/>
    </source>
</evidence>
<feature type="region of interest" description="Disordered" evidence="6">
    <location>
        <begin position="393"/>
        <end position="422"/>
    </location>
</feature>
<sequence>MRLPTWLYAYALLALFQPLACNAQKLIGTADRPQLSNADAKNYTASTYLARAGKIGSMVTDNWNPSAGVALLSPSYHVAADGSAPFASVQAAVDKAVADGGTMRRYIGIEPGVYREVVCIPETAPPITLFGMGQTPSNTLITFNNANLTPKPVGTPTTPCASNADAAVIGTFGSATFTVSADAFQARNLTFANDYVEGTYPGTNQSAVALAVRGDKAVFEKIAVLGNQDTLLVGPVDTTLVKRTYFKDSVVQGDTDFIFGAGIAVFYHSIIRYDARRLNGSGKAYLFAPSTHPGNPYGFLVIDSIFDVVGDAVGNTIYLGRAWDQSTPNLPNYVNGKSPNGQLTIRNSILGAHIRKDAPWSNSTAKRPYCSESCTYSANRFYEYSNSGPGSADFHHPHGYRSNRGGGRSNQQADTYAAHLSS</sequence>
<dbReference type="GO" id="GO:0045490">
    <property type="term" value="P:pectin catabolic process"/>
    <property type="evidence" value="ECO:0007669"/>
    <property type="project" value="UniProtKB-UniRule"/>
</dbReference>
<comment type="similarity">
    <text evidence="1">Belongs to the pectinesterase family.</text>
</comment>
<dbReference type="GeneID" id="57877217"/>
<evidence type="ECO:0000256" key="5">
    <source>
        <dbReference type="RuleBase" id="RU000589"/>
    </source>
</evidence>
<accession>D2U9X0</accession>
<evidence type="ECO:0000313" key="9">
    <source>
        <dbReference type="Proteomes" id="UP000001890"/>
    </source>
</evidence>